<feature type="domain" description="Protein kinase" evidence="4">
    <location>
        <begin position="31"/>
        <end position="284"/>
    </location>
</feature>
<dbReference type="SUPFAM" id="SSF56112">
    <property type="entry name" value="Protein kinase-like (PK-like)"/>
    <property type="match status" value="1"/>
</dbReference>
<dbReference type="GO" id="GO:0004672">
    <property type="term" value="F:protein kinase activity"/>
    <property type="evidence" value="ECO:0007669"/>
    <property type="project" value="InterPro"/>
</dbReference>
<dbReference type="CDD" id="cd05117">
    <property type="entry name" value="STKc_CAMK"/>
    <property type="match status" value="1"/>
</dbReference>
<reference evidence="5" key="1">
    <citation type="journal article" date="2024" name="Gigascience">
        <title>Chromosome-level genome of the poultry shaft louse Menopon gallinae provides insight into the host-switching and adaptive evolution of parasitic lice.</title>
        <authorList>
            <person name="Xu Y."/>
            <person name="Ma L."/>
            <person name="Liu S."/>
            <person name="Liang Y."/>
            <person name="Liu Q."/>
            <person name="He Z."/>
            <person name="Tian L."/>
            <person name="Duan Y."/>
            <person name="Cai W."/>
            <person name="Li H."/>
            <person name="Song F."/>
        </authorList>
    </citation>
    <scope>NUCLEOTIDE SEQUENCE</scope>
    <source>
        <strain evidence="5">Cailab_2023a</strain>
    </source>
</reference>
<dbReference type="EMBL" id="JARGDH010000004">
    <property type="protein sequence ID" value="KAL0271568.1"/>
    <property type="molecule type" value="Genomic_DNA"/>
</dbReference>
<dbReference type="SMART" id="SM00220">
    <property type="entry name" value="S_TKc"/>
    <property type="match status" value="1"/>
</dbReference>
<dbReference type="InterPro" id="IPR000719">
    <property type="entry name" value="Prot_kinase_dom"/>
</dbReference>
<protein>
    <recommendedName>
        <fullName evidence="4">Protein kinase domain-containing protein</fullName>
    </recommendedName>
</protein>
<sequence length="374" mass="42307">MNKEMPMDSAREGSDEFWVCDPDGRKLEDEYLLGDVVGRGTFSTIYKCLRKGRTEWTCKVLDKKRMNRNSVKSVLPKLLKLKHPNIMRMKEVFETETSIQLIVEYVSGPEIFEKIVEKGQFSEQDAAQTVRDILKALKYLHGEGVVHGDIKPENLLYENDLEESKLKLDDFGLSQLSLDKDLMVNSLYGSGRYCAPEVLLGKEPGYPSDLWGLGVIMFIMLCGYEPFWDEDGEAATCENIIQGDLSALNWDDVSDSARDLVTKLLSVDPANRPTADEALNHPWTLGISTSSVPRDNMIKGLREYNARRRFRVATRAVMATRRAFQLLHESERCGAAETGFSRTGECKEYSRWGTVDSGSEGRMTEQKSLSLTTR</sequence>
<organism evidence="5">
    <name type="scientific">Menopon gallinae</name>
    <name type="common">poultry shaft louse</name>
    <dbReference type="NCBI Taxonomy" id="328185"/>
    <lineage>
        <taxon>Eukaryota</taxon>
        <taxon>Metazoa</taxon>
        <taxon>Ecdysozoa</taxon>
        <taxon>Arthropoda</taxon>
        <taxon>Hexapoda</taxon>
        <taxon>Insecta</taxon>
        <taxon>Pterygota</taxon>
        <taxon>Neoptera</taxon>
        <taxon>Paraneoptera</taxon>
        <taxon>Psocodea</taxon>
        <taxon>Troctomorpha</taxon>
        <taxon>Phthiraptera</taxon>
        <taxon>Amblycera</taxon>
        <taxon>Menoponidae</taxon>
        <taxon>Menopon</taxon>
    </lineage>
</organism>
<evidence type="ECO:0000313" key="5">
    <source>
        <dbReference type="EMBL" id="KAL0271568.1"/>
    </source>
</evidence>
<dbReference type="PANTHER" id="PTHR24347">
    <property type="entry name" value="SERINE/THREONINE-PROTEIN KINASE"/>
    <property type="match status" value="1"/>
</dbReference>
<accession>A0AAW2HNX7</accession>
<dbReference type="FunFam" id="1.10.510.10:FF:000571">
    <property type="entry name" value="Maternal embryonic leucine zipper kinase"/>
    <property type="match status" value="1"/>
</dbReference>
<evidence type="ECO:0000256" key="1">
    <source>
        <dbReference type="ARBA" id="ARBA00022741"/>
    </source>
</evidence>
<evidence type="ECO:0000259" key="4">
    <source>
        <dbReference type="PROSITE" id="PS50011"/>
    </source>
</evidence>
<gene>
    <name evidence="5" type="ORF">PYX00_008624</name>
</gene>
<dbReference type="Pfam" id="PF00069">
    <property type="entry name" value="Pkinase"/>
    <property type="match status" value="1"/>
</dbReference>
<dbReference type="InterPro" id="IPR008271">
    <property type="entry name" value="Ser/Thr_kinase_AS"/>
</dbReference>
<dbReference type="PROSITE" id="PS00108">
    <property type="entry name" value="PROTEIN_KINASE_ST"/>
    <property type="match status" value="1"/>
</dbReference>
<dbReference type="AlphaFoldDB" id="A0AAW2HNX7"/>
<keyword evidence="1" id="KW-0547">Nucleotide-binding</keyword>
<dbReference type="PROSITE" id="PS50011">
    <property type="entry name" value="PROTEIN_KINASE_DOM"/>
    <property type="match status" value="1"/>
</dbReference>
<evidence type="ECO:0000256" key="3">
    <source>
        <dbReference type="SAM" id="MobiDB-lite"/>
    </source>
</evidence>
<proteinExistence type="predicted"/>
<dbReference type="InterPro" id="IPR011009">
    <property type="entry name" value="Kinase-like_dom_sf"/>
</dbReference>
<name>A0AAW2HNX7_9NEOP</name>
<evidence type="ECO:0000256" key="2">
    <source>
        <dbReference type="ARBA" id="ARBA00022840"/>
    </source>
</evidence>
<dbReference type="GO" id="GO:0005524">
    <property type="term" value="F:ATP binding"/>
    <property type="evidence" value="ECO:0007669"/>
    <property type="project" value="UniProtKB-KW"/>
</dbReference>
<keyword evidence="2" id="KW-0067">ATP-binding</keyword>
<dbReference type="Gene3D" id="1.10.510.10">
    <property type="entry name" value="Transferase(Phosphotransferase) domain 1"/>
    <property type="match status" value="1"/>
</dbReference>
<comment type="caution">
    <text evidence="5">The sequence shown here is derived from an EMBL/GenBank/DDBJ whole genome shotgun (WGS) entry which is preliminary data.</text>
</comment>
<feature type="region of interest" description="Disordered" evidence="3">
    <location>
        <begin position="351"/>
        <end position="374"/>
    </location>
</feature>